<dbReference type="Proteomes" id="UP000309872">
    <property type="component" value="Unassembled WGS sequence"/>
</dbReference>
<dbReference type="AlphaFoldDB" id="A0A4U0H247"/>
<protein>
    <recommendedName>
        <fullName evidence="3">Peptidase E</fullName>
    </recommendedName>
</protein>
<evidence type="ECO:0000313" key="1">
    <source>
        <dbReference type="EMBL" id="TJY65650.1"/>
    </source>
</evidence>
<keyword evidence="2" id="KW-1185">Reference proteome</keyword>
<dbReference type="Pfam" id="PF20420">
    <property type="entry name" value="DUF6702"/>
    <property type="match status" value="1"/>
</dbReference>
<evidence type="ECO:0008006" key="3">
    <source>
        <dbReference type="Google" id="ProtNLM"/>
    </source>
</evidence>
<sequence>MKTVKNPIKIYLALILTVICLFTYAHPFYVSITDIVYSSAKKNIEISSRIFFDDLEAALNQDGKTQFDIRKPHRKDVIDTAIAAYAKKYFKVSTNGQIQVLTYVGYEIEDDVVWCYFEIPQSQPVKKLEVSNRMLYNNFKSQSHIFHVTVDGKRQSTKIDNPKSFFKMEF</sequence>
<organism evidence="1 2">
    <name type="scientific">Sphingobacterium alkalisoli</name>
    <dbReference type="NCBI Taxonomy" id="1874115"/>
    <lineage>
        <taxon>Bacteria</taxon>
        <taxon>Pseudomonadati</taxon>
        <taxon>Bacteroidota</taxon>
        <taxon>Sphingobacteriia</taxon>
        <taxon>Sphingobacteriales</taxon>
        <taxon>Sphingobacteriaceae</taxon>
        <taxon>Sphingobacterium</taxon>
    </lineage>
</organism>
<name>A0A4U0H247_9SPHI</name>
<proteinExistence type="predicted"/>
<dbReference type="OrthoDB" id="5735516at2"/>
<dbReference type="EMBL" id="SUKA01000003">
    <property type="protein sequence ID" value="TJY65650.1"/>
    <property type="molecule type" value="Genomic_DNA"/>
</dbReference>
<reference evidence="1 2" key="1">
    <citation type="submission" date="2019-04" db="EMBL/GenBank/DDBJ databases">
        <title>Sphingobacterium olei sp. nov., isolated from oil-contaminated soil.</title>
        <authorList>
            <person name="Liu B."/>
        </authorList>
    </citation>
    <scope>NUCLEOTIDE SEQUENCE [LARGE SCALE GENOMIC DNA]</scope>
    <source>
        <strain evidence="1 2">Y3L14</strain>
    </source>
</reference>
<accession>A0A4U0H247</accession>
<gene>
    <name evidence="1" type="ORF">FAZ19_10995</name>
</gene>
<comment type="caution">
    <text evidence="1">The sequence shown here is derived from an EMBL/GenBank/DDBJ whole genome shotgun (WGS) entry which is preliminary data.</text>
</comment>
<evidence type="ECO:0000313" key="2">
    <source>
        <dbReference type="Proteomes" id="UP000309872"/>
    </source>
</evidence>
<dbReference type="InterPro" id="IPR046525">
    <property type="entry name" value="DUF6702"/>
</dbReference>
<dbReference type="RefSeq" id="WP_136820779.1">
    <property type="nucleotide sequence ID" value="NZ_BMJX01000003.1"/>
</dbReference>